<dbReference type="InterPro" id="IPR003347">
    <property type="entry name" value="JmjC_dom"/>
</dbReference>
<organism evidence="2 3">
    <name type="scientific">Pyxidicoccus fallax</name>
    <dbReference type="NCBI Taxonomy" id="394095"/>
    <lineage>
        <taxon>Bacteria</taxon>
        <taxon>Pseudomonadati</taxon>
        <taxon>Myxococcota</taxon>
        <taxon>Myxococcia</taxon>
        <taxon>Myxococcales</taxon>
        <taxon>Cystobacterineae</taxon>
        <taxon>Myxococcaceae</taxon>
        <taxon>Pyxidicoccus</taxon>
    </lineage>
</organism>
<gene>
    <name evidence="2" type="ORF">HG543_23540</name>
</gene>
<evidence type="ECO:0000313" key="2">
    <source>
        <dbReference type="EMBL" id="NMO17806.1"/>
    </source>
</evidence>
<accession>A0A848LJF2</accession>
<protein>
    <recommendedName>
        <fullName evidence="1">JmjC domain-containing protein</fullName>
    </recommendedName>
</protein>
<sequence length="419" mass="47014">MTRSDSGFWEQFVEQHWERAPMNVLRDFTQPPLQPEQLFEVLLSAGGQARGGASLRLFIGGRVQEGETLQKLLPRREDGSLRGFDARMKDVAGEAGYTLIVNNLEALSFELWQWSREFIRPLFQLRGMNNLGSYYALFLGDYRATPAGVHYDPESVFHFPVLGRKRIRVWEPSYVSHHPRLCNATFYEEHLGASRLLEAEPGGVIYWPSGMWHVGESSGEFTASLAFSMLCINPMSPMFTLYLRQLLEAAGDAGPRPARWNAHPFEPDDLQATVSTVPPTLAKLGTQMRRLYDEERLAALWMRLCTGYGFYNPPQPLEVSGLTLEDSLRVDPRYPVVCQRMRDGGLLVSANGGLWRTRGAAERGVQLLNRGGPVPVWRVIEEAGVSASEDAGRELYELLEQLVAWRAAGKVAENGRAGD</sequence>
<evidence type="ECO:0000313" key="3">
    <source>
        <dbReference type="Proteomes" id="UP000518300"/>
    </source>
</evidence>
<feature type="domain" description="JmjC" evidence="1">
    <location>
        <begin position="109"/>
        <end position="246"/>
    </location>
</feature>
<name>A0A848LJF2_9BACT</name>
<dbReference type="Pfam" id="PF08007">
    <property type="entry name" value="JmjC_2"/>
    <property type="match status" value="1"/>
</dbReference>
<proteinExistence type="predicted"/>
<evidence type="ECO:0000259" key="1">
    <source>
        <dbReference type="PROSITE" id="PS51184"/>
    </source>
</evidence>
<reference evidence="2 3" key="1">
    <citation type="submission" date="2020-04" db="EMBL/GenBank/DDBJ databases">
        <title>Draft genome of Pyxidicoccus fallax type strain.</title>
        <authorList>
            <person name="Whitworth D.E."/>
        </authorList>
    </citation>
    <scope>NUCLEOTIDE SEQUENCE [LARGE SCALE GENOMIC DNA]</scope>
    <source>
        <strain evidence="2 3">DSM 14698</strain>
    </source>
</reference>
<comment type="caution">
    <text evidence="2">The sequence shown here is derived from an EMBL/GenBank/DDBJ whole genome shotgun (WGS) entry which is preliminary data.</text>
</comment>
<dbReference type="Proteomes" id="UP000518300">
    <property type="component" value="Unassembled WGS sequence"/>
</dbReference>
<dbReference type="SUPFAM" id="SSF51197">
    <property type="entry name" value="Clavaminate synthase-like"/>
    <property type="match status" value="1"/>
</dbReference>
<dbReference type="RefSeq" id="WP_169347087.1">
    <property type="nucleotide sequence ID" value="NZ_JABBJJ010000111.1"/>
</dbReference>
<dbReference type="PROSITE" id="PS51184">
    <property type="entry name" value="JMJC"/>
    <property type="match status" value="1"/>
</dbReference>
<keyword evidence="3" id="KW-1185">Reference proteome</keyword>
<dbReference type="EMBL" id="JABBJJ010000111">
    <property type="protein sequence ID" value="NMO17806.1"/>
    <property type="molecule type" value="Genomic_DNA"/>
</dbReference>
<dbReference type="Gene3D" id="2.60.120.650">
    <property type="entry name" value="Cupin"/>
    <property type="match status" value="1"/>
</dbReference>
<dbReference type="AlphaFoldDB" id="A0A848LJF2"/>